<dbReference type="PRINTS" id="PR00621">
    <property type="entry name" value="HISTONEH2B"/>
</dbReference>
<protein>
    <recommendedName>
        <fullName evidence="4">Histone H2B</fullName>
    </recommendedName>
</protein>
<dbReference type="Proteomes" id="UP001235939">
    <property type="component" value="Chromosome 08"/>
</dbReference>
<reference evidence="2 3" key="1">
    <citation type="submission" date="2022-01" db="EMBL/GenBank/DDBJ databases">
        <title>A chromosomal length assembly of Cordylochernes scorpioides.</title>
        <authorList>
            <person name="Zeh D."/>
            <person name="Zeh J."/>
        </authorList>
    </citation>
    <scope>NUCLEOTIDE SEQUENCE [LARGE SCALE GENOMIC DNA]</scope>
    <source>
        <strain evidence="2">IN4F17</strain>
        <tissue evidence="2">Whole Body</tissue>
    </source>
</reference>
<dbReference type="PANTHER" id="PTHR23428">
    <property type="entry name" value="HISTONE H2B"/>
    <property type="match status" value="1"/>
</dbReference>
<dbReference type="SUPFAM" id="SSF47113">
    <property type="entry name" value="Histone-fold"/>
    <property type="match status" value="1"/>
</dbReference>
<evidence type="ECO:0000313" key="2">
    <source>
        <dbReference type="EMBL" id="UYV71464.1"/>
    </source>
</evidence>
<name>A0ABY6KRZ8_9ARAC</name>
<organism evidence="2 3">
    <name type="scientific">Cordylochernes scorpioides</name>
    <dbReference type="NCBI Taxonomy" id="51811"/>
    <lineage>
        <taxon>Eukaryota</taxon>
        <taxon>Metazoa</taxon>
        <taxon>Ecdysozoa</taxon>
        <taxon>Arthropoda</taxon>
        <taxon>Chelicerata</taxon>
        <taxon>Arachnida</taxon>
        <taxon>Pseudoscorpiones</taxon>
        <taxon>Cheliferoidea</taxon>
        <taxon>Chernetidae</taxon>
        <taxon>Cordylochernes</taxon>
    </lineage>
</organism>
<dbReference type="InterPro" id="IPR009072">
    <property type="entry name" value="Histone-fold"/>
</dbReference>
<dbReference type="SMART" id="SM00427">
    <property type="entry name" value="H2B"/>
    <property type="match status" value="1"/>
</dbReference>
<gene>
    <name evidence="2" type="ORF">LAZ67_8003394</name>
</gene>
<proteinExistence type="inferred from homology"/>
<comment type="similarity">
    <text evidence="1">Belongs to the histone H2B family.</text>
</comment>
<evidence type="ECO:0000313" key="3">
    <source>
        <dbReference type="Proteomes" id="UP001235939"/>
    </source>
</evidence>
<accession>A0ABY6KRZ8</accession>
<evidence type="ECO:0008006" key="4">
    <source>
        <dbReference type="Google" id="ProtNLM"/>
    </source>
</evidence>
<dbReference type="InterPro" id="IPR000558">
    <property type="entry name" value="Histone_H2B"/>
</dbReference>
<evidence type="ECO:0000256" key="1">
    <source>
        <dbReference type="ARBA" id="ARBA00006846"/>
    </source>
</evidence>
<dbReference type="EMBL" id="CP092870">
    <property type="protein sequence ID" value="UYV71464.1"/>
    <property type="molecule type" value="Genomic_DNA"/>
</dbReference>
<dbReference type="Gene3D" id="1.10.20.10">
    <property type="entry name" value="Histone, subunit A"/>
    <property type="match status" value="1"/>
</dbReference>
<dbReference type="CDD" id="cd22910">
    <property type="entry name" value="HFD_H2B"/>
    <property type="match status" value="1"/>
</dbReference>
<sequence length="146" mass="16767">MLQWPPFLAKVQPHQQVQVNNMLPAASRKAIKKAGKAQKAVRITDKKNHVHHELCIAGESSCLAHYNKHHTITSREIQTTVHLLLPGELAKHAISEGTKAVTKYTSYVLSINFLLIFHHIHFLMKLRLCRSQARMKKEEREQKQAH</sequence>
<keyword evidence="3" id="KW-1185">Reference proteome</keyword>